<sequence>MPQAPPSGGPGGAMASSGAGAATDSSRATRIANPKNPWADIQDAPHGALDQDTREMWQIRPGQSGRMGDTPPQRMQGMPKQMQAPGTPSGPPGRSKAGRDGGKGGGDSKKGGNRASPQDGSPGQKWVEVRPVEPSPAGKGGKGHQDRWEPKEMVPKAAMPVQHMVPGPAMGEGPGGGKKKTRQDSKMDDWLSQRFAGLPASGDGSSGPAGSGSPGEGDDGYDDNDGGYQDYDDEGDGRRGKKKGKGKGKGGGGRDKGKGKGKRNSGWSGGW</sequence>
<feature type="region of interest" description="Disordered" evidence="1">
    <location>
        <begin position="1"/>
        <end position="271"/>
    </location>
</feature>
<dbReference type="AlphaFoldDB" id="A0A7S2NGP5"/>
<accession>A0A7S2NGP5</accession>
<dbReference type="EMBL" id="HBGQ01099115">
    <property type="protein sequence ID" value="CAD9538818.1"/>
    <property type="molecule type" value="Transcribed_RNA"/>
</dbReference>
<feature type="compositionally biased region" description="Low complexity" evidence="1">
    <location>
        <begin position="13"/>
        <end position="22"/>
    </location>
</feature>
<feature type="compositionally biased region" description="Acidic residues" evidence="1">
    <location>
        <begin position="216"/>
        <end position="235"/>
    </location>
</feature>
<feature type="compositionally biased region" description="Gly residues" evidence="1">
    <location>
        <begin position="204"/>
        <end position="215"/>
    </location>
</feature>
<feature type="compositionally biased region" description="Basic residues" evidence="1">
    <location>
        <begin position="239"/>
        <end position="248"/>
    </location>
</feature>
<protein>
    <submittedName>
        <fullName evidence="2">Uncharacterized protein</fullName>
    </submittedName>
</protein>
<feature type="compositionally biased region" description="Basic and acidic residues" evidence="1">
    <location>
        <begin position="143"/>
        <end position="154"/>
    </location>
</feature>
<gene>
    <name evidence="2" type="ORF">AAND1436_LOCUS47326</name>
</gene>
<feature type="compositionally biased region" description="Basic and acidic residues" evidence="1">
    <location>
        <begin position="97"/>
        <end position="110"/>
    </location>
</feature>
<reference evidence="2" key="1">
    <citation type="submission" date="2021-01" db="EMBL/GenBank/DDBJ databases">
        <authorList>
            <person name="Corre E."/>
            <person name="Pelletier E."/>
            <person name="Niang G."/>
            <person name="Scheremetjew M."/>
            <person name="Finn R."/>
            <person name="Kale V."/>
            <person name="Holt S."/>
            <person name="Cochrane G."/>
            <person name="Meng A."/>
            <person name="Brown T."/>
            <person name="Cohen L."/>
        </authorList>
    </citation>
    <scope>NUCLEOTIDE SEQUENCE</scope>
    <source>
        <strain evidence="2">CCMP2222</strain>
    </source>
</reference>
<evidence type="ECO:0000313" key="2">
    <source>
        <dbReference type="EMBL" id="CAD9538818.1"/>
    </source>
</evidence>
<name>A0A7S2NGP5_9DINO</name>
<proteinExistence type="predicted"/>
<evidence type="ECO:0000256" key="1">
    <source>
        <dbReference type="SAM" id="MobiDB-lite"/>
    </source>
</evidence>
<organism evidence="2">
    <name type="scientific">Alexandrium andersonii</name>
    <dbReference type="NCBI Taxonomy" id="327968"/>
    <lineage>
        <taxon>Eukaryota</taxon>
        <taxon>Sar</taxon>
        <taxon>Alveolata</taxon>
        <taxon>Dinophyceae</taxon>
        <taxon>Gonyaulacales</taxon>
        <taxon>Pyrocystaceae</taxon>
        <taxon>Alexandrium</taxon>
    </lineage>
</organism>
<feature type="compositionally biased region" description="Basic and acidic residues" evidence="1">
    <location>
        <begin position="182"/>
        <end position="191"/>
    </location>
</feature>